<evidence type="ECO:0000259" key="5">
    <source>
        <dbReference type="SMART" id="SM00862"/>
    </source>
</evidence>
<dbReference type="PANTHER" id="PTHR47691:SF3">
    <property type="entry name" value="HTH-TYPE TRANSCRIPTIONAL REGULATOR RV0890C-RELATED"/>
    <property type="match status" value="1"/>
</dbReference>
<dbReference type="AlphaFoldDB" id="A0A9Y2JTS0"/>
<dbReference type="InterPro" id="IPR003593">
    <property type="entry name" value="AAA+_ATPase"/>
</dbReference>
<gene>
    <name evidence="7" type="ORF">QRX60_09565</name>
</gene>
<keyword evidence="2" id="KW-0238">DNA-binding</keyword>
<name>A0A9Y2JTS0_9PSEU</name>
<dbReference type="PANTHER" id="PTHR47691">
    <property type="entry name" value="REGULATOR-RELATED"/>
    <property type="match status" value="1"/>
</dbReference>
<dbReference type="SUPFAM" id="SSF52540">
    <property type="entry name" value="P-loop containing nucleoside triphosphate hydrolases"/>
    <property type="match status" value="1"/>
</dbReference>
<feature type="domain" description="AAA+ ATPase" evidence="4">
    <location>
        <begin position="305"/>
        <end position="460"/>
    </location>
</feature>
<dbReference type="InterPro" id="IPR019734">
    <property type="entry name" value="TPR_rpt"/>
</dbReference>
<dbReference type="Pfam" id="PF03704">
    <property type="entry name" value="BTAD"/>
    <property type="match status" value="1"/>
</dbReference>
<evidence type="ECO:0000256" key="2">
    <source>
        <dbReference type="ARBA" id="ARBA00023125"/>
    </source>
</evidence>
<dbReference type="InterPro" id="IPR027417">
    <property type="entry name" value="P-loop_NTPase"/>
</dbReference>
<protein>
    <submittedName>
        <fullName evidence="7">BTAD domain-containing putative transcriptional regulator</fullName>
    </submittedName>
</protein>
<feature type="region of interest" description="Disordered" evidence="3">
    <location>
        <begin position="977"/>
        <end position="1003"/>
    </location>
</feature>
<feature type="region of interest" description="Disordered" evidence="3">
    <location>
        <begin position="249"/>
        <end position="277"/>
    </location>
</feature>
<dbReference type="Pfam" id="PF13374">
    <property type="entry name" value="TPR_10"/>
    <property type="match status" value="1"/>
</dbReference>
<keyword evidence="8" id="KW-1185">Reference proteome</keyword>
<dbReference type="GO" id="GO:0003677">
    <property type="term" value="F:DNA binding"/>
    <property type="evidence" value="ECO:0007669"/>
    <property type="project" value="UniProtKB-KW"/>
</dbReference>
<dbReference type="InterPro" id="IPR001867">
    <property type="entry name" value="OmpR/PhoB-type_DNA-bd"/>
</dbReference>
<dbReference type="Gene3D" id="1.25.40.10">
    <property type="entry name" value="Tetratricopeptide repeat domain"/>
    <property type="match status" value="2"/>
</dbReference>
<evidence type="ECO:0000259" key="6">
    <source>
        <dbReference type="SMART" id="SM01043"/>
    </source>
</evidence>
<dbReference type="SMART" id="SM00862">
    <property type="entry name" value="Trans_reg_C"/>
    <property type="match status" value="1"/>
</dbReference>
<dbReference type="PRINTS" id="PR00364">
    <property type="entry name" value="DISEASERSIST"/>
</dbReference>
<sequence>MEITFGILGQTTMRMHGNLSVRWTHRRERNVVAALLTQPGRWMSIDTLVNWAWNDDEARPRAPRGALYKCIARIRQALDQAGAPAKIVAITGGYQLEIDPELIDFHAFRSAMRRAHELSDQDEHREACEAARAALALWRDEPLAGITSEPARNWRTSVTANHWIPANTFLLSELLTVGRPDEALLLLDELSRECADELWFAKLRLQALTAVGRYAARNEYYLDTYRYFRKAGDDQAAEDLRALQDHLRAPEPLPADPESDPGPVDRPYTPPAPLRELPRDVAGFTGRADIFSDLDTALTPPGAFVPTVVAVTGPPGVGKTSTVVHWARKAASRFPGGVMLIDLQGVGPAPRVEPADVVGVLLSALNYPVDQIVGAAGRAARLRSLLSDRPMLVILDNAEDTAHIEPLLGVLSDCAVIVTARRRLKALVRRHQCPTITLDPLSGEMSAELLRRRLGDRSAREPAAIASLASLCNGLPLALTIVAERAASRAGSRLQTIVEQVRDPATLLTISDDGDGEETNLYLAFSWSYQCLEPSAQQAFRVFGLHPGSEAGVEVLASAAGVPVAEGRRALDLLVAAHLVQQPGDGDRYRIHDLFHHFAQALNTPGTPVDGPRRRLVSYYLHTAHNAHRSVHPHGSGPKMPPVEPGCRPDRFTDPVAAMRWCLRERANLTAMVRYAADHGLHEFAWRFPHVTGGILNRFGYFDDIIAGLTVAVRSAAASGDDLARMACLNDLGYIHLLAGHDAVAETHLRQALELAMARDVPLAVLTVKLNMGHRHRHAGRLDQAAALYEECAVAAREIGDEERQAKAAHNLAKTLAELDRPYRALEHLRQALLLRRGIGDAAALVETHTELVGVHTDLGEFDSARAHCREAIPLLEKVRDLSAVMRLHTARANLALAEDRIDDALRFAREAVVFAERSHAATGEARALTALGHALARRGDLEPARIAWERAASLYRGRERHRRAERVERYLAELGGAPDVPDARMSDEDTVSLPSPPRPHSS</sequence>
<dbReference type="Gene3D" id="3.40.50.300">
    <property type="entry name" value="P-loop containing nucleotide triphosphate hydrolases"/>
    <property type="match status" value="1"/>
</dbReference>
<reference evidence="7 8" key="1">
    <citation type="submission" date="2023-06" db="EMBL/GenBank/DDBJ databases">
        <authorList>
            <person name="Oyuntsetseg B."/>
            <person name="Kim S.B."/>
        </authorList>
    </citation>
    <scope>NUCLEOTIDE SEQUENCE [LARGE SCALE GENOMIC DNA]</scope>
    <source>
        <strain evidence="7 8">4-36</strain>
    </source>
</reference>
<dbReference type="SUPFAM" id="SSF46894">
    <property type="entry name" value="C-terminal effector domain of the bipartite response regulators"/>
    <property type="match status" value="1"/>
</dbReference>
<dbReference type="Gene3D" id="1.10.10.10">
    <property type="entry name" value="Winged helix-like DNA-binding domain superfamily/Winged helix DNA-binding domain"/>
    <property type="match status" value="1"/>
</dbReference>
<dbReference type="InterPro" id="IPR016032">
    <property type="entry name" value="Sig_transdc_resp-reg_C-effctor"/>
</dbReference>
<dbReference type="InterPro" id="IPR011990">
    <property type="entry name" value="TPR-like_helical_dom_sf"/>
</dbReference>
<organism evidence="7 8">
    <name type="scientific">Amycolatopsis mongoliensis</name>
    <dbReference type="NCBI Taxonomy" id="715475"/>
    <lineage>
        <taxon>Bacteria</taxon>
        <taxon>Bacillati</taxon>
        <taxon>Actinomycetota</taxon>
        <taxon>Actinomycetes</taxon>
        <taxon>Pseudonocardiales</taxon>
        <taxon>Pseudonocardiaceae</taxon>
        <taxon>Amycolatopsis</taxon>
    </lineage>
</organism>
<dbReference type="SMART" id="SM00382">
    <property type="entry name" value="AAA"/>
    <property type="match status" value="1"/>
</dbReference>
<dbReference type="SMART" id="SM00028">
    <property type="entry name" value="TPR"/>
    <property type="match status" value="6"/>
</dbReference>
<dbReference type="GO" id="GO:0000160">
    <property type="term" value="P:phosphorelay signal transduction system"/>
    <property type="evidence" value="ECO:0007669"/>
    <property type="project" value="InterPro"/>
</dbReference>
<dbReference type="InterPro" id="IPR036388">
    <property type="entry name" value="WH-like_DNA-bd_sf"/>
</dbReference>
<evidence type="ECO:0000256" key="3">
    <source>
        <dbReference type="SAM" id="MobiDB-lite"/>
    </source>
</evidence>
<dbReference type="RefSeq" id="WP_286000409.1">
    <property type="nucleotide sequence ID" value="NZ_CP127295.1"/>
</dbReference>
<dbReference type="SUPFAM" id="SSF48452">
    <property type="entry name" value="TPR-like"/>
    <property type="match status" value="2"/>
</dbReference>
<dbReference type="SMART" id="SM01043">
    <property type="entry name" value="BTAD"/>
    <property type="match status" value="1"/>
</dbReference>
<dbReference type="GO" id="GO:0006355">
    <property type="term" value="P:regulation of DNA-templated transcription"/>
    <property type="evidence" value="ECO:0007669"/>
    <property type="project" value="InterPro"/>
</dbReference>
<dbReference type="Proteomes" id="UP001239397">
    <property type="component" value="Chromosome"/>
</dbReference>
<dbReference type="GO" id="GO:0043531">
    <property type="term" value="F:ADP binding"/>
    <property type="evidence" value="ECO:0007669"/>
    <property type="project" value="InterPro"/>
</dbReference>
<evidence type="ECO:0000313" key="8">
    <source>
        <dbReference type="Proteomes" id="UP001239397"/>
    </source>
</evidence>
<feature type="domain" description="OmpR/PhoB-type" evidence="5">
    <location>
        <begin position="18"/>
        <end position="96"/>
    </location>
</feature>
<dbReference type="KEGG" id="amog:QRX60_09565"/>
<feature type="domain" description="Bacterial transcriptional activator" evidence="6">
    <location>
        <begin position="103"/>
        <end position="248"/>
    </location>
</feature>
<accession>A0A9Y2JTS0</accession>
<dbReference type="EMBL" id="CP127295">
    <property type="protein sequence ID" value="WIY04073.1"/>
    <property type="molecule type" value="Genomic_DNA"/>
</dbReference>
<evidence type="ECO:0000256" key="1">
    <source>
        <dbReference type="ARBA" id="ARBA00005820"/>
    </source>
</evidence>
<proteinExistence type="inferred from homology"/>
<evidence type="ECO:0000313" key="7">
    <source>
        <dbReference type="EMBL" id="WIY04073.1"/>
    </source>
</evidence>
<comment type="similarity">
    <text evidence="1">Belongs to the AfsR/DnrI/RedD regulatory family.</text>
</comment>
<dbReference type="InterPro" id="IPR005158">
    <property type="entry name" value="BTAD"/>
</dbReference>
<evidence type="ECO:0000259" key="4">
    <source>
        <dbReference type="SMART" id="SM00382"/>
    </source>
</evidence>